<protein>
    <submittedName>
        <fullName evidence="2">Uncharacterized protein</fullName>
    </submittedName>
</protein>
<comment type="caution">
    <text evidence="2">The sequence shown here is derived from an EMBL/GenBank/DDBJ whole genome shotgun (WGS) entry which is preliminary data.</text>
</comment>
<accession>A0ABX9UXI5</accession>
<organism evidence="2 3">
    <name type="scientific">Pseudomonas songnenensis</name>
    <dbReference type="NCBI Taxonomy" id="1176259"/>
    <lineage>
        <taxon>Bacteria</taxon>
        <taxon>Pseudomonadati</taxon>
        <taxon>Pseudomonadota</taxon>
        <taxon>Gammaproteobacteria</taxon>
        <taxon>Pseudomonadales</taxon>
        <taxon>Pseudomonadaceae</taxon>
        <taxon>Pseudomonas</taxon>
    </lineage>
</organism>
<keyword evidence="1" id="KW-0472">Membrane</keyword>
<keyword evidence="1" id="KW-0812">Transmembrane</keyword>
<evidence type="ECO:0000256" key="1">
    <source>
        <dbReference type="SAM" id="Phobius"/>
    </source>
</evidence>
<keyword evidence="1" id="KW-1133">Transmembrane helix</keyword>
<evidence type="ECO:0000313" key="2">
    <source>
        <dbReference type="EMBL" id="RMH97760.1"/>
    </source>
</evidence>
<reference evidence="2 3" key="1">
    <citation type="submission" date="2018-10" db="EMBL/GenBank/DDBJ databases">
        <title>Pseudomonas songnenensis NEAU-ST5-5(T) genome.</title>
        <authorList>
            <person name="Pengp J."/>
            <person name="Liu Z.-P."/>
        </authorList>
    </citation>
    <scope>NUCLEOTIDE SEQUENCE [LARGE SCALE GENOMIC DNA]</scope>
    <source>
        <strain evidence="2 3">NEAU-ST5-5</strain>
    </source>
</reference>
<feature type="transmembrane region" description="Helical" evidence="1">
    <location>
        <begin position="61"/>
        <end position="82"/>
    </location>
</feature>
<gene>
    <name evidence="2" type="ORF">EA798_04845</name>
</gene>
<sequence length="86" mass="9685">MRNLAGHADVATQPRRLAGHELLSKVKKVEAVICPEKRLRVQRMLGALRLAAEGSFHIVELFVLALTACQFVKGCFMCGIVYQRYR</sequence>
<dbReference type="EMBL" id="RFFN01000002">
    <property type="protein sequence ID" value="RMH97760.1"/>
    <property type="molecule type" value="Genomic_DNA"/>
</dbReference>
<dbReference type="Proteomes" id="UP000279228">
    <property type="component" value="Unassembled WGS sequence"/>
</dbReference>
<evidence type="ECO:0000313" key="3">
    <source>
        <dbReference type="Proteomes" id="UP000279228"/>
    </source>
</evidence>
<proteinExistence type="predicted"/>
<name>A0ABX9UXI5_9PSED</name>
<keyword evidence="3" id="KW-1185">Reference proteome</keyword>